<dbReference type="STRING" id="1036611.A0A1L9PIF3"/>
<dbReference type="Proteomes" id="UP000184073">
    <property type="component" value="Unassembled WGS sequence"/>
</dbReference>
<evidence type="ECO:0000313" key="1">
    <source>
        <dbReference type="EMBL" id="OJJ01317.1"/>
    </source>
</evidence>
<reference evidence="2" key="1">
    <citation type="journal article" date="2017" name="Genome Biol.">
        <title>Comparative genomics reveals high biological diversity and specific adaptations in the industrially and medically important fungal genus Aspergillus.</title>
        <authorList>
            <person name="de Vries R.P."/>
            <person name="Riley R."/>
            <person name="Wiebenga A."/>
            <person name="Aguilar-Osorio G."/>
            <person name="Amillis S."/>
            <person name="Uchima C.A."/>
            <person name="Anderluh G."/>
            <person name="Asadollahi M."/>
            <person name="Askin M."/>
            <person name="Barry K."/>
            <person name="Battaglia E."/>
            <person name="Bayram O."/>
            <person name="Benocci T."/>
            <person name="Braus-Stromeyer S.A."/>
            <person name="Caldana C."/>
            <person name="Canovas D."/>
            <person name="Cerqueira G.C."/>
            <person name="Chen F."/>
            <person name="Chen W."/>
            <person name="Choi C."/>
            <person name="Clum A."/>
            <person name="Dos Santos R.A."/>
            <person name="Damasio A.R."/>
            <person name="Diallinas G."/>
            <person name="Emri T."/>
            <person name="Fekete E."/>
            <person name="Flipphi M."/>
            <person name="Freyberg S."/>
            <person name="Gallo A."/>
            <person name="Gournas C."/>
            <person name="Habgood R."/>
            <person name="Hainaut M."/>
            <person name="Harispe M.L."/>
            <person name="Henrissat B."/>
            <person name="Hilden K.S."/>
            <person name="Hope R."/>
            <person name="Hossain A."/>
            <person name="Karabika E."/>
            <person name="Karaffa L."/>
            <person name="Karanyi Z."/>
            <person name="Krasevec N."/>
            <person name="Kuo A."/>
            <person name="Kusch H."/>
            <person name="LaButti K."/>
            <person name="Lagendijk E.L."/>
            <person name="Lapidus A."/>
            <person name="Levasseur A."/>
            <person name="Lindquist E."/>
            <person name="Lipzen A."/>
            <person name="Logrieco A.F."/>
            <person name="MacCabe A."/>
            <person name="Maekelae M.R."/>
            <person name="Malavazi I."/>
            <person name="Melin P."/>
            <person name="Meyer V."/>
            <person name="Mielnichuk N."/>
            <person name="Miskei M."/>
            <person name="Molnar A.P."/>
            <person name="Mule G."/>
            <person name="Ngan C.Y."/>
            <person name="Orejas M."/>
            <person name="Orosz E."/>
            <person name="Ouedraogo J.P."/>
            <person name="Overkamp K.M."/>
            <person name="Park H.-S."/>
            <person name="Perrone G."/>
            <person name="Piumi F."/>
            <person name="Punt P.J."/>
            <person name="Ram A.F."/>
            <person name="Ramon A."/>
            <person name="Rauscher S."/>
            <person name="Record E."/>
            <person name="Riano-Pachon D.M."/>
            <person name="Robert V."/>
            <person name="Roehrig J."/>
            <person name="Ruller R."/>
            <person name="Salamov A."/>
            <person name="Salih N.S."/>
            <person name="Samson R.A."/>
            <person name="Sandor E."/>
            <person name="Sanguinetti M."/>
            <person name="Schuetze T."/>
            <person name="Sepcic K."/>
            <person name="Shelest E."/>
            <person name="Sherlock G."/>
            <person name="Sophianopoulou V."/>
            <person name="Squina F.M."/>
            <person name="Sun H."/>
            <person name="Susca A."/>
            <person name="Todd R.B."/>
            <person name="Tsang A."/>
            <person name="Unkles S.E."/>
            <person name="van de Wiele N."/>
            <person name="van Rossen-Uffink D."/>
            <person name="Oliveira J.V."/>
            <person name="Vesth T.C."/>
            <person name="Visser J."/>
            <person name="Yu J.-H."/>
            <person name="Zhou M."/>
            <person name="Andersen M.R."/>
            <person name="Archer D.B."/>
            <person name="Baker S.E."/>
            <person name="Benoit I."/>
            <person name="Brakhage A.A."/>
            <person name="Braus G.H."/>
            <person name="Fischer R."/>
            <person name="Frisvad J.C."/>
            <person name="Goldman G.H."/>
            <person name="Houbraken J."/>
            <person name="Oakley B."/>
            <person name="Pocsi I."/>
            <person name="Scazzocchio C."/>
            <person name="Seiboth B."/>
            <person name="vanKuyk P.A."/>
            <person name="Wortman J."/>
            <person name="Dyer P.S."/>
            <person name="Grigoriev I.V."/>
        </authorList>
    </citation>
    <scope>NUCLEOTIDE SEQUENCE [LARGE SCALE GENOMIC DNA]</scope>
    <source>
        <strain evidence="2">CBS 583.65</strain>
    </source>
</reference>
<evidence type="ECO:0008006" key="3">
    <source>
        <dbReference type="Google" id="ProtNLM"/>
    </source>
</evidence>
<dbReference type="PANTHER" id="PTHR37845:SF1">
    <property type="entry name" value="SEQUENCE ORPHAN"/>
    <property type="match status" value="1"/>
</dbReference>
<dbReference type="PANTHER" id="PTHR37845">
    <property type="entry name" value="SEQUENCE ORPHAN"/>
    <property type="match status" value="1"/>
</dbReference>
<dbReference type="GO" id="GO:0005739">
    <property type="term" value="C:mitochondrion"/>
    <property type="evidence" value="ECO:0007669"/>
    <property type="project" value="TreeGrafter"/>
</dbReference>
<dbReference type="VEuPathDB" id="FungiDB:ASPVEDRAFT_82841"/>
<dbReference type="OrthoDB" id="275936at2759"/>
<protein>
    <recommendedName>
        <fullName evidence="3">Mitochondrial fission process protein 1</fullName>
    </recommendedName>
</protein>
<dbReference type="GeneID" id="63732778"/>
<dbReference type="InterPro" id="IPR038781">
    <property type="entry name" value="C365.16-ike"/>
</dbReference>
<evidence type="ECO:0000313" key="2">
    <source>
        <dbReference type="Proteomes" id="UP000184073"/>
    </source>
</evidence>
<dbReference type="RefSeq" id="XP_040667079.1">
    <property type="nucleotide sequence ID" value="XM_040817267.1"/>
</dbReference>
<accession>A0A1L9PIF3</accession>
<dbReference type="EMBL" id="KV878128">
    <property type="protein sequence ID" value="OJJ01317.1"/>
    <property type="molecule type" value="Genomic_DNA"/>
</dbReference>
<keyword evidence="2" id="KW-1185">Reference proteome</keyword>
<dbReference type="AlphaFoldDB" id="A0A1L9PIF3"/>
<name>A0A1L9PIF3_ASPVE</name>
<proteinExistence type="predicted"/>
<gene>
    <name evidence="1" type="ORF">ASPVEDRAFT_82841</name>
</gene>
<sequence>MEQKTTTELSPNWGLLGGDIAAASISTILVSPTITIIDRALVEKASYHKPVLQGLRAHTKAALKHPASFLFSRPHGHVFALYAATYTVANTTETVTKQTHPSLSDAITFACTFLINVPLGVWKDIRFAHFFGTNPDATKPHIDASKGVTKPLPIPKRTGSAAATTTLLVRDAITIYGSFTLAQQCANVIPDSLASHPYSKTVFTQLLVPVVSQLFATPLHLLGLDLYNRQYHVPIRDRAAVVLRDLPVATMIRGVRIIPAFGFGCLANMGLREAFHGLSL</sequence>
<organism evidence="1 2">
    <name type="scientific">Aspergillus versicolor CBS 583.65</name>
    <dbReference type="NCBI Taxonomy" id="1036611"/>
    <lineage>
        <taxon>Eukaryota</taxon>
        <taxon>Fungi</taxon>
        <taxon>Dikarya</taxon>
        <taxon>Ascomycota</taxon>
        <taxon>Pezizomycotina</taxon>
        <taxon>Eurotiomycetes</taxon>
        <taxon>Eurotiomycetidae</taxon>
        <taxon>Eurotiales</taxon>
        <taxon>Aspergillaceae</taxon>
        <taxon>Aspergillus</taxon>
        <taxon>Aspergillus subgen. Nidulantes</taxon>
    </lineage>
</organism>